<sequence>MKRNMIYVLCMLLAAFAFALPFARGSREINLDTLKKPLAPYVTDMEKKDAAWLRKQYHLDSAAYEQALVYGAASAMEVNEIAVFKQADKTKREALQKLCQERTDRQLKSFQGYAPRQSALLEKAAVYEDGRYVVVLIHPQQSRLRQLLKKAW</sequence>
<dbReference type="AlphaFoldDB" id="A0A099I6L1"/>
<organism evidence="2 3">
    <name type="scientific">Clostridium innocuum</name>
    <dbReference type="NCBI Taxonomy" id="1522"/>
    <lineage>
        <taxon>Bacteria</taxon>
        <taxon>Bacillati</taxon>
        <taxon>Bacillota</taxon>
        <taxon>Clostridia</taxon>
        <taxon>Eubacteriales</taxon>
        <taxon>Clostridiaceae</taxon>
        <taxon>Clostridium</taxon>
    </lineage>
</organism>
<evidence type="ECO:0008006" key="4">
    <source>
        <dbReference type="Google" id="ProtNLM"/>
    </source>
</evidence>
<evidence type="ECO:0000313" key="2">
    <source>
        <dbReference type="EMBL" id="KGJ53609.1"/>
    </source>
</evidence>
<reference evidence="2 3" key="1">
    <citation type="submission" date="2014-08" db="EMBL/GenBank/DDBJ databases">
        <title>Clostridium innocuum, an unnegligible vancomycin-resistant pathogen causing extra-intestinal infections.</title>
        <authorList>
            <person name="Feng Y."/>
            <person name="Chiu C.-H."/>
        </authorList>
    </citation>
    <scope>NUCLEOTIDE SEQUENCE [LARGE SCALE GENOMIC DNA]</scope>
    <source>
        <strain evidence="2 3">AN88</strain>
    </source>
</reference>
<dbReference type="RefSeq" id="WP_044904991.1">
    <property type="nucleotide sequence ID" value="NZ_JQIF01000038.1"/>
</dbReference>
<name>A0A099I6L1_CLOIN</name>
<dbReference type="Pfam" id="PF14270">
    <property type="entry name" value="DUF4358"/>
    <property type="match status" value="1"/>
</dbReference>
<feature type="signal peptide" evidence="1">
    <location>
        <begin position="1"/>
        <end position="19"/>
    </location>
</feature>
<protein>
    <recommendedName>
        <fullName evidence="4">DUF4358 domain-containing protein</fullName>
    </recommendedName>
</protein>
<keyword evidence="1" id="KW-0732">Signal</keyword>
<dbReference type="EMBL" id="JQIF01000038">
    <property type="protein sequence ID" value="KGJ53609.1"/>
    <property type="molecule type" value="Genomic_DNA"/>
</dbReference>
<dbReference type="InterPro" id="IPR025648">
    <property type="entry name" value="DUF4358"/>
</dbReference>
<evidence type="ECO:0000256" key="1">
    <source>
        <dbReference type="SAM" id="SignalP"/>
    </source>
</evidence>
<evidence type="ECO:0000313" key="3">
    <source>
        <dbReference type="Proteomes" id="UP000030008"/>
    </source>
</evidence>
<comment type="caution">
    <text evidence="2">The sequence shown here is derived from an EMBL/GenBank/DDBJ whole genome shotgun (WGS) entry which is preliminary data.</text>
</comment>
<dbReference type="Proteomes" id="UP000030008">
    <property type="component" value="Unassembled WGS sequence"/>
</dbReference>
<feature type="chain" id="PRO_5001947472" description="DUF4358 domain-containing protein" evidence="1">
    <location>
        <begin position="20"/>
        <end position="152"/>
    </location>
</feature>
<proteinExistence type="predicted"/>
<accession>A0A099I6L1</accession>
<gene>
    <name evidence="2" type="ORF">CIAN88_08300</name>
</gene>